<dbReference type="OrthoDB" id="6334863at2"/>
<gene>
    <name evidence="2" type="ORF">EV196_102572</name>
</gene>
<protein>
    <submittedName>
        <fullName evidence="2">Antitoxin component YwqK of YwqJK toxin-antitoxin module</fullName>
    </submittedName>
</protein>
<evidence type="ECO:0000313" key="2">
    <source>
        <dbReference type="EMBL" id="TCL68008.1"/>
    </source>
</evidence>
<dbReference type="Gene3D" id="3.30.1150.10">
    <property type="match status" value="1"/>
</dbReference>
<dbReference type="InterPro" id="IPR025402">
    <property type="entry name" value="DMP19_C"/>
</dbReference>
<evidence type="ECO:0000313" key="3">
    <source>
        <dbReference type="Proteomes" id="UP000295455"/>
    </source>
</evidence>
<proteinExistence type="predicted"/>
<comment type="caution">
    <text evidence="2">The sequence shown here is derived from an EMBL/GenBank/DDBJ whole genome shotgun (WGS) entry which is preliminary data.</text>
</comment>
<feature type="domain" description="DNA mimic protein DMP19 C-terminal" evidence="1">
    <location>
        <begin position="79"/>
        <end position="192"/>
    </location>
</feature>
<dbReference type="Gene3D" id="1.20.1420.60">
    <property type="match status" value="1"/>
</dbReference>
<dbReference type="SUPFAM" id="SSF82185">
    <property type="entry name" value="Histone H3 K4-specific methyltransferase SET7/9 N-terminal domain"/>
    <property type="match status" value="3"/>
</dbReference>
<evidence type="ECO:0000259" key="1">
    <source>
        <dbReference type="Pfam" id="PF14300"/>
    </source>
</evidence>
<dbReference type="Proteomes" id="UP000295455">
    <property type="component" value="Unassembled WGS sequence"/>
</dbReference>
<keyword evidence="3" id="KW-1185">Reference proteome</keyword>
<dbReference type="Pfam" id="PF07661">
    <property type="entry name" value="MORN_2"/>
    <property type="match status" value="5"/>
</dbReference>
<dbReference type="Gene3D" id="2.20.110.10">
    <property type="entry name" value="Histone H3 K4-specific methyltransferase SET7/9 N-terminal domain"/>
    <property type="match status" value="3"/>
</dbReference>
<dbReference type="InterPro" id="IPR011652">
    <property type="entry name" value="MORN_2"/>
</dbReference>
<reference evidence="2 3" key="1">
    <citation type="submission" date="2019-03" db="EMBL/GenBank/DDBJ databases">
        <title>Genomic Encyclopedia of Type Strains, Phase IV (KMG-IV): sequencing the most valuable type-strain genomes for metagenomic binning, comparative biology and taxonomic classification.</title>
        <authorList>
            <person name="Goeker M."/>
        </authorList>
    </citation>
    <scope>NUCLEOTIDE SEQUENCE [LARGE SCALE GENOMIC DNA]</scope>
    <source>
        <strain evidence="2 3">DSM 18792</strain>
    </source>
</reference>
<dbReference type="Pfam" id="PF14300">
    <property type="entry name" value="DMP19"/>
    <property type="match status" value="1"/>
</dbReference>
<dbReference type="EMBL" id="SLUP01000002">
    <property type="protein sequence ID" value="TCL68008.1"/>
    <property type="molecule type" value="Genomic_DNA"/>
</dbReference>
<name>A0A4R1RNW1_9FLAO</name>
<accession>A0A4R1RNW1</accession>
<dbReference type="RefSeq" id="WP_132216323.1">
    <property type="nucleotide sequence ID" value="NZ_OX156936.1"/>
</dbReference>
<dbReference type="AlphaFoldDB" id="A0A4R1RNW1"/>
<organism evidence="2 3">
    <name type="scientific">Mariniflexile fucanivorans</name>
    <dbReference type="NCBI Taxonomy" id="264023"/>
    <lineage>
        <taxon>Bacteria</taxon>
        <taxon>Pseudomonadati</taxon>
        <taxon>Bacteroidota</taxon>
        <taxon>Flavobacteriia</taxon>
        <taxon>Flavobacteriales</taxon>
        <taxon>Flavobacteriaceae</taxon>
        <taxon>Mariniflexile</taxon>
    </lineage>
</organism>
<sequence>MKRIFTISIIMINLLNLLGCKAQNENDPYWEFDKTEHFRPKLNKGEFFKLSGYDFGWFVLEPISKFVKDKEHEIERGKSLSYGQKALYYWWYLDAQVTNGGFVQFYYNGYGPYVPTIIKGLEHIGDTEMTNLVKKADKIYQKNKNLMDKAQESDLFGSDLYDRLDEMSLLDDKYYEMNEKTMSLIESYIRKNPNEICLDEDEKEFDITFTGLCKTFYADKTVKEEFQLEQGVINGEFKSFYENGKLKEKIDYKKGEQTGERIEYYDSGKLKYQITKEPSKNILIHKWYFENGNPKKLEAKLIEKNERIGEYKEWHENGQLAKSGTYKSDYEREGEWLEFYENGSKKVEAEFINGDFRLKNHWNNKGEQTLTNGTGLYVNEYLMFGDKVNRNEQEYKDYKRHGKQKTFTNGILTLYQEMENGKENGITRNFYENGNLKQETVYKNGSSVSTKNFPKYKNSKVETFIISKLCEGCYKDHENFELPDNEPMPINDLELAENFKAEISIFEGYGDDHIMSYGYYLFVDKKGNVKDIKFAIADNLWLDKEVKASMAEMKFEPALKDGKPTESIHYVRYKMKLIE</sequence>